<organism evidence="1 2">
    <name type="scientific">Pleurodeles waltl</name>
    <name type="common">Iberian ribbed newt</name>
    <dbReference type="NCBI Taxonomy" id="8319"/>
    <lineage>
        <taxon>Eukaryota</taxon>
        <taxon>Metazoa</taxon>
        <taxon>Chordata</taxon>
        <taxon>Craniata</taxon>
        <taxon>Vertebrata</taxon>
        <taxon>Euteleostomi</taxon>
        <taxon>Amphibia</taxon>
        <taxon>Batrachia</taxon>
        <taxon>Caudata</taxon>
        <taxon>Salamandroidea</taxon>
        <taxon>Salamandridae</taxon>
        <taxon>Pleurodelinae</taxon>
        <taxon>Pleurodeles</taxon>
    </lineage>
</organism>
<dbReference type="Proteomes" id="UP001066276">
    <property type="component" value="Chromosome 5"/>
</dbReference>
<proteinExistence type="predicted"/>
<comment type="caution">
    <text evidence="1">The sequence shown here is derived from an EMBL/GenBank/DDBJ whole genome shotgun (WGS) entry which is preliminary data.</text>
</comment>
<keyword evidence="2" id="KW-1185">Reference proteome</keyword>
<gene>
    <name evidence="1" type="ORF">NDU88_003708</name>
</gene>
<sequence length="150" mass="16823">MWTLVASSLFVEGTPVIVWTLAKYPKQRADLRVESLFVKGTPAPVSSSVGQVYRVPRRRLGKRSRLDLELSPVSACGRGDNFVFYVRHSCISFATWCPSPCLLRVIILGSMCGAAVFLLQPDGRNPRGAGHVYLQKKSRMYFSDIKLIRF</sequence>
<evidence type="ECO:0000313" key="1">
    <source>
        <dbReference type="EMBL" id="KAJ1150921.1"/>
    </source>
</evidence>
<protein>
    <submittedName>
        <fullName evidence="1">Uncharacterized protein</fullName>
    </submittedName>
</protein>
<evidence type="ECO:0000313" key="2">
    <source>
        <dbReference type="Proteomes" id="UP001066276"/>
    </source>
</evidence>
<dbReference type="AlphaFoldDB" id="A0AAV7RDN5"/>
<reference evidence="1" key="1">
    <citation type="journal article" date="2022" name="bioRxiv">
        <title>Sequencing and chromosome-scale assembly of the giantPleurodeles waltlgenome.</title>
        <authorList>
            <person name="Brown T."/>
            <person name="Elewa A."/>
            <person name="Iarovenko S."/>
            <person name="Subramanian E."/>
            <person name="Araus A.J."/>
            <person name="Petzold A."/>
            <person name="Susuki M."/>
            <person name="Suzuki K.-i.T."/>
            <person name="Hayashi T."/>
            <person name="Toyoda A."/>
            <person name="Oliveira C."/>
            <person name="Osipova E."/>
            <person name="Leigh N.D."/>
            <person name="Simon A."/>
            <person name="Yun M.H."/>
        </authorList>
    </citation>
    <scope>NUCLEOTIDE SEQUENCE</scope>
    <source>
        <strain evidence="1">20211129_DDA</strain>
        <tissue evidence="1">Liver</tissue>
    </source>
</reference>
<dbReference type="EMBL" id="JANPWB010000009">
    <property type="protein sequence ID" value="KAJ1150921.1"/>
    <property type="molecule type" value="Genomic_DNA"/>
</dbReference>
<accession>A0AAV7RDN5</accession>
<name>A0AAV7RDN5_PLEWA</name>